<organism evidence="2 3">
    <name type="scientific">Chryseobacterium formosense</name>
    <dbReference type="NCBI Taxonomy" id="236814"/>
    <lineage>
        <taxon>Bacteria</taxon>
        <taxon>Pseudomonadati</taxon>
        <taxon>Bacteroidota</taxon>
        <taxon>Flavobacteriia</taxon>
        <taxon>Flavobacteriales</taxon>
        <taxon>Weeksellaceae</taxon>
        <taxon>Chryseobacterium group</taxon>
        <taxon>Chryseobacterium</taxon>
    </lineage>
</organism>
<dbReference type="RefSeq" id="WP_034674539.1">
    <property type="nucleotide sequence ID" value="NZ_FPAP01000001.1"/>
</dbReference>
<reference evidence="2 3" key="1">
    <citation type="submission" date="2014-07" db="EMBL/GenBank/DDBJ databases">
        <title>Genome of Chryseobacterium formosense LMG 24722.</title>
        <authorList>
            <person name="Pipes S.E."/>
            <person name="Stropko S.J."/>
            <person name="Newman J.D."/>
        </authorList>
    </citation>
    <scope>NUCLEOTIDE SEQUENCE [LARGE SCALE GENOMIC DNA]</scope>
    <source>
        <strain evidence="2 3">LMG 24722</strain>
    </source>
</reference>
<dbReference type="SUPFAM" id="SSF53448">
    <property type="entry name" value="Nucleotide-diphospho-sugar transferases"/>
    <property type="match status" value="1"/>
</dbReference>
<dbReference type="PANTHER" id="PTHR22916">
    <property type="entry name" value="GLYCOSYLTRANSFERASE"/>
    <property type="match status" value="1"/>
</dbReference>
<dbReference type="PANTHER" id="PTHR22916:SF3">
    <property type="entry name" value="UDP-GLCNAC:BETAGAL BETA-1,3-N-ACETYLGLUCOSAMINYLTRANSFERASE-LIKE PROTEIN 1"/>
    <property type="match status" value="1"/>
</dbReference>
<dbReference type="Proteomes" id="UP000028713">
    <property type="component" value="Unassembled WGS sequence"/>
</dbReference>
<dbReference type="EMBL" id="JPRP01000001">
    <property type="protein sequence ID" value="KFF00371.1"/>
    <property type="molecule type" value="Genomic_DNA"/>
</dbReference>
<keyword evidence="2" id="KW-0808">Transferase</keyword>
<proteinExistence type="predicted"/>
<evidence type="ECO:0000259" key="1">
    <source>
        <dbReference type="Pfam" id="PF00535"/>
    </source>
</evidence>
<name>A0A085Z7F7_9FLAO</name>
<dbReference type="GO" id="GO:0016758">
    <property type="term" value="F:hexosyltransferase activity"/>
    <property type="evidence" value="ECO:0007669"/>
    <property type="project" value="UniProtKB-ARBA"/>
</dbReference>
<comment type="caution">
    <text evidence="2">The sequence shown here is derived from an EMBL/GenBank/DDBJ whole genome shotgun (WGS) entry which is preliminary data.</text>
</comment>
<dbReference type="OrthoDB" id="9788101at2"/>
<gene>
    <name evidence="2" type="ORF">IX39_06880</name>
</gene>
<protein>
    <submittedName>
        <fullName evidence="2">Family 2 glycosyl transferase</fullName>
    </submittedName>
</protein>
<feature type="domain" description="Glycosyltransferase 2-like" evidence="1">
    <location>
        <begin position="4"/>
        <end position="134"/>
    </location>
</feature>
<dbReference type="AlphaFoldDB" id="A0A085Z7F7"/>
<dbReference type="STRING" id="236814.IX39_06880"/>
<dbReference type="Gene3D" id="3.90.550.10">
    <property type="entry name" value="Spore Coat Polysaccharide Biosynthesis Protein SpsA, Chain A"/>
    <property type="match status" value="1"/>
</dbReference>
<keyword evidence="3" id="KW-1185">Reference proteome</keyword>
<dbReference type="eggNOG" id="COG1216">
    <property type="taxonomic scope" value="Bacteria"/>
</dbReference>
<evidence type="ECO:0000313" key="3">
    <source>
        <dbReference type="Proteomes" id="UP000028713"/>
    </source>
</evidence>
<sequence length="250" mass="29353">MKISIITVCWNSEKYLKTAIESVLNQTYQNIEYIIIDGGSTDSTLEIIKNYEPLFEGRMKWISEKDGGIYDAMNKGINHTSGDIVGLLNSDDFYISNSVLQKISNAFIRENVDSVYADLYYVKENDTDKIVRSWKIGEKCSFMSGWHPAHPSFFVKKEVYDKFGNFNTDYRIAADFEIMLRFLEKYAISTFYIKEFLLKMRLGGESNKNFKNIKRGKNEILQAFKSNNISVPFYYPYKRWMSKMFQYLFK</sequence>
<accession>A0A085Z7F7</accession>
<dbReference type="CDD" id="cd06433">
    <property type="entry name" value="GT_2_WfgS_like"/>
    <property type="match status" value="1"/>
</dbReference>
<dbReference type="InterPro" id="IPR001173">
    <property type="entry name" value="Glyco_trans_2-like"/>
</dbReference>
<dbReference type="InterPro" id="IPR029044">
    <property type="entry name" value="Nucleotide-diphossugar_trans"/>
</dbReference>
<evidence type="ECO:0000313" key="2">
    <source>
        <dbReference type="EMBL" id="KFF00371.1"/>
    </source>
</evidence>
<dbReference type="Pfam" id="PF00535">
    <property type="entry name" value="Glycos_transf_2"/>
    <property type="match status" value="1"/>
</dbReference>